<dbReference type="PATRIC" id="fig|1225564.3.peg.4825"/>
<reference evidence="1 2" key="1">
    <citation type="submission" date="2015-05" db="EMBL/GenBank/DDBJ databases">
        <title>Draft genome sequence of Microvirga vignae strain BR3299, a novel nitrogen fixing bacteria isolated from Brazil semi-aired region.</title>
        <authorList>
            <person name="Zilli J.E."/>
            <person name="Passos S.R."/>
            <person name="Leite J."/>
            <person name="Baldani J.I."/>
            <person name="Xavier G.R."/>
            <person name="Rumjaneck N.G."/>
            <person name="Simoes-Araujo J.L."/>
        </authorList>
    </citation>
    <scope>NUCLEOTIDE SEQUENCE [LARGE SCALE GENOMIC DNA]</scope>
    <source>
        <strain evidence="1 2">BR3299</strain>
    </source>
</reference>
<dbReference type="Proteomes" id="UP000035489">
    <property type="component" value="Unassembled WGS sequence"/>
</dbReference>
<accession>A0A0H1R961</accession>
<dbReference type="AlphaFoldDB" id="A0A0H1R961"/>
<dbReference type="STRING" id="1225564.AA309_18425"/>
<name>A0A0H1R961_9HYPH</name>
<comment type="caution">
    <text evidence="1">The sequence shown here is derived from an EMBL/GenBank/DDBJ whole genome shotgun (WGS) entry which is preliminary data.</text>
</comment>
<keyword evidence="2" id="KW-1185">Reference proteome</keyword>
<dbReference type="EMBL" id="LCYG01000046">
    <property type="protein sequence ID" value="KLK91733.1"/>
    <property type="molecule type" value="Genomic_DNA"/>
</dbReference>
<organism evidence="1 2">
    <name type="scientific">Microvirga vignae</name>
    <dbReference type="NCBI Taxonomy" id="1225564"/>
    <lineage>
        <taxon>Bacteria</taxon>
        <taxon>Pseudomonadati</taxon>
        <taxon>Pseudomonadota</taxon>
        <taxon>Alphaproteobacteria</taxon>
        <taxon>Hyphomicrobiales</taxon>
        <taxon>Methylobacteriaceae</taxon>
        <taxon>Microvirga</taxon>
    </lineage>
</organism>
<evidence type="ECO:0000313" key="2">
    <source>
        <dbReference type="Proteomes" id="UP000035489"/>
    </source>
</evidence>
<protein>
    <submittedName>
        <fullName evidence="1">Uncharacterized protein</fullName>
    </submittedName>
</protein>
<proteinExistence type="predicted"/>
<sequence>MHKPCALPEYAETTESYVAGIRQKLPIAMTPKQARELAEGLLMTENSASMGHRRQERPTKRS</sequence>
<evidence type="ECO:0000313" key="1">
    <source>
        <dbReference type="EMBL" id="KLK91733.1"/>
    </source>
</evidence>
<gene>
    <name evidence="1" type="ORF">AA309_18425</name>
</gene>